<protein>
    <recommendedName>
        <fullName evidence="3">Transcription factor domain-containing protein</fullName>
    </recommendedName>
</protein>
<name>A0A8H4L1Z4_9HYPO</name>
<dbReference type="Proteomes" id="UP000554235">
    <property type="component" value="Unassembled WGS sequence"/>
</dbReference>
<evidence type="ECO:0008006" key="3">
    <source>
        <dbReference type="Google" id="ProtNLM"/>
    </source>
</evidence>
<comment type="caution">
    <text evidence="1">The sequence shown here is derived from an EMBL/GenBank/DDBJ whole genome shotgun (WGS) entry which is preliminary data.</text>
</comment>
<keyword evidence="2" id="KW-1185">Reference proteome</keyword>
<gene>
    <name evidence="1" type="ORF">FALBO_13479</name>
</gene>
<evidence type="ECO:0000313" key="2">
    <source>
        <dbReference type="Proteomes" id="UP000554235"/>
    </source>
</evidence>
<sequence>MEDQKHATRVEHAKLPAIMPVPVSARPMTRNSAFSPGYLGSTSHTTVFKETREGLSILQESEIEYAETKKTHQSSQVDLGFYDLPLPARQMCLVVLQCVPGQPDAHMVFRNEPCASKSWVHVAVARIVPALLEMFDLFSQYDSPLDKVADVLCRNTARPMKDNLDNPHDWIDQFCGQNLRWESLGLLWAHVEGASDALAALQRRLLEWVPGKQSTETSILHIGYCIEISRHFTDGNDLLLDLCRRKSTLGTMVYGDAISFTGRPPLLSRRYCSSPLPLDIQDDDLMSDRATLEEVTNRLDDRGWDTRGEIYSVTLVRARTLVANILDELIEIALGKEANISVDYLQSIKARQIQTFSELPSCLIFNHQDLSSPDLSVEILYARILLYLFHLQNMFLVERLLLQRGAIDEGNLLVTSFDMVKVTVAVWLHKDRFAAMRRNFEWLLMAYAAPGGGILCQELLRPTFYGVHPLDSTLSRSSLVQQLSLLVAFLNWVSPTAPNGNLCADCQAIIQRVLDQHLNTPADSSQSLESLDLVFPRSPAFRFDLLNTFDWVHDERE</sequence>
<dbReference type="EMBL" id="JAADYS010002095">
    <property type="protein sequence ID" value="KAF4459754.1"/>
    <property type="molecule type" value="Genomic_DNA"/>
</dbReference>
<dbReference type="CDD" id="cd12148">
    <property type="entry name" value="fungal_TF_MHR"/>
    <property type="match status" value="1"/>
</dbReference>
<proteinExistence type="predicted"/>
<organism evidence="1 2">
    <name type="scientific">Fusarium albosuccineum</name>
    <dbReference type="NCBI Taxonomy" id="1237068"/>
    <lineage>
        <taxon>Eukaryota</taxon>
        <taxon>Fungi</taxon>
        <taxon>Dikarya</taxon>
        <taxon>Ascomycota</taxon>
        <taxon>Pezizomycotina</taxon>
        <taxon>Sordariomycetes</taxon>
        <taxon>Hypocreomycetidae</taxon>
        <taxon>Hypocreales</taxon>
        <taxon>Nectriaceae</taxon>
        <taxon>Fusarium</taxon>
        <taxon>Fusarium decemcellulare species complex</taxon>
    </lineage>
</organism>
<dbReference type="OrthoDB" id="4898680at2759"/>
<evidence type="ECO:0000313" key="1">
    <source>
        <dbReference type="EMBL" id="KAF4459754.1"/>
    </source>
</evidence>
<accession>A0A8H4L1Z4</accession>
<reference evidence="1 2" key="1">
    <citation type="submission" date="2020-01" db="EMBL/GenBank/DDBJ databases">
        <title>Identification and distribution of gene clusters putatively required for synthesis of sphingolipid metabolism inhibitors in phylogenetically diverse species of the filamentous fungus Fusarium.</title>
        <authorList>
            <person name="Kim H.-S."/>
            <person name="Busman M."/>
            <person name="Brown D.W."/>
            <person name="Divon H."/>
            <person name="Uhlig S."/>
            <person name="Proctor R.H."/>
        </authorList>
    </citation>
    <scope>NUCLEOTIDE SEQUENCE [LARGE SCALE GENOMIC DNA]</scope>
    <source>
        <strain evidence="1 2">NRRL 20459</strain>
    </source>
</reference>
<dbReference type="AlphaFoldDB" id="A0A8H4L1Z4"/>